<dbReference type="EMBL" id="JBAWTH010000058">
    <property type="protein sequence ID" value="KAL2281296.1"/>
    <property type="molecule type" value="Genomic_DNA"/>
</dbReference>
<keyword evidence="2" id="KW-0472">Membrane</keyword>
<evidence type="ECO:0000256" key="2">
    <source>
        <dbReference type="SAM" id="Phobius"/>
    </source>
</evidence>
<evidence type="ECO:0000313" key="3">
    <source>
        <dbReference type="EMBL" id="KAL2281296.1"/>
    </source>
</evidence>
<feature type="transmembrane region" description="Helical" evidence="2">
    <location>
        <begin position="231"/>
        <end position="254"/>
    </location>
</feature>
<proteinExistence type="predicted"/>
<dbReference type="PANTHER" id="PTHR37544">
    <property type="entry name" value="SPRAY-RELATED"/>
    <property type="match status" value="1"/>
</dbReference>
<dbReference type="Pfam" id="PF11915">
    <property type="entry name" value="DUF3433"/>
    <property type="match status" value="2"/>
</dbReference>
<dbReference type="Proteomes" id="UP001600888">
    <property type="component" value="Unassembled WGS sequence"/>
</dbReference>
<protein>
    <submittedName>
        <fullName evidence="3">Uncharacterized protein</fullName>
    </submittedName>
</protein>
<feature type="region of interest" description="Disordered" evidence="1">
    <location>
        <begin position="1"/>
        <end position="40"/>
    </location>
</feature>
<feature type="region of interest" description="Disordered" evidence="1">
    <location>
        <begin position="692"/>
        <end position="717"/>
    </location>
</feature>
<feature type="transmembrane region" description="Helical" evidence="2">
    <location>
        <begin position="727"/>
        <end position="748"/>
    </location>
</feature>
<accession>A0ABR4EFU9</accession>
<sequence>MPAQRSSDGVSELSEDTGRWLSEVSPNEEHDRVSSAYTDPNRVDFTSERLLAPPSPTTGTVPSLHRYENDGRSEDGYVTPTEAINSGSSKVVIPGYQTGYLSLEAKTKEKWLPFTLRLPFLGVVMAASVALGAACIAITIYSVNHSGLGPDSDSSALLFGWRFTPTLLAVLYALCTTTLLTDTRRTEVYARLAKPGGASALATLCFPSRQWWNDPFDALNTRVSGSRRWGLLWASLINIAAFLLISPLSAGLLAPVTVNVMRQDPFAFIDMPSPVDYPRGTNDTMILQAIAGAVLNKSISTRILDDYYITPFWPSQSNPGAASAPQTWTAVATAYSVQLDCSPMSVKSARNLTGPQLFAEGICEDSKACSNETMQYGNYADIELISEDGCSVSIYRPLIAPGLASTDVNFLTLGGGWWTNNFSNLSWASSTSSMLSYSNASSRCGSRSFLSFNTPWTADELLRTSSHVCSSTYLAAEVTVEAAVSEGSTKLSIDPEEFKSSQRQLDPAALSIQTLEDTFFRANWEAHFPTGYFAGPSQALASMYGNSSRKLVESGSILEQARKLQQQWLGQMLLSAQSVAGMPVTEKLASITTTERRIAVIEGIGIVIGVLFLLNAGMLAALTLQTRLQRRPLCLSDDPASIAAAAALITSDDSAAAAFQGLGRASVDSIRRRLRLVWCNLEDGSLRATLPDPLLQDSSAPGSGQSNGIESIPNDKQKSSAPSILRVWMGISLLATLVAVIAVLAVLYRLSQTVTLHQHALVYEAHLSVASVATSLAPYSIVPTLLAVGIKLWYGAVEGTLKRLQPFSAMLDRPRPLKDSILVEYANSPLIFGSIKALRHSDWILAFACLGALGTEIFTVGISALWDKETQTTVHAVGMRRQLELRQVPTVIGTKSYGSMTHTYSDPTLPTLLNTVYGDYLTSWLYGALLETMGASETPPWSKDMWSFAPVDFSASSAAILGLSDNKPTASLSSLPYNVSIETQALRARLSCSTVEAAQNASTWLETLDFKNDKAWNSTNSPPGLDIGYELKEAVFVPNTTLPYYIIPQRGPVQCCANETDGLAGEAAVGYGTTMGYLESENTELFMKWIVGRPLDRLYFDANLTSTDTRYAHWVWTEEPQMQGIACSPIIEAANATVTVDLSSGMVRNYSIIGEPQNATAAWTDNDVAREPYIPVPANETQYGSEYNTTYSYGWMFWNGLVYSANLKTAAALASTTMQQADWDRVFNIRDTGINVDFLSFSALHLADQDKRALLDADTLIATASQAFGTYFKHFASEQVEPASGGRAFQPIGEQLPADLPAVANPQGTWYNASMAAAGVAHSTLAQVHIPVEVLVMSPAAVYICLVVLAFLCPVTVAIYVFYRRRAKVLPRDVDTLASVLAFVHESPRLLEWAREKKETGDWKSDETVAARLGRFQRHEGQPGWGVELVDRES</sequence>
<dbReference type="InterPro" id="IPR021840">
    <property type="entry name" value="DUF3433"/>
</dbReference>
<evidence type="ECO:0000313" key="4">
    <source>
        <dbReference type="Proteomes" id="UP001600888"/>
    </source>
</evidence>
<feature type="transmembrane region" description="Helical" evidence="2">
    <location>
        <begin position="598"/>
        <end position="622"/>
    </location>
</feature>
<keyword evidence="2" id="KW-0812">Transmembrane</keyword>
<comment type="caution">
    <text evidence="3">The sequence shown here is derived from an EMBL/GenBank/DDBJ whole genome shotgun (WGS) entry which is preliminary data.</text>
</comment>
<gene>
    <name evidence="3" type="ORF">FJTKL_11719</name>
</gene>
<keyword evidence="4" id="KW-1185">Reference proteome</keyword>
<organism evidence="3 4">
    <name type="scientific">Diaporthe vaccinii</name>
    <dbReference type="NCBI Taxonomy" id="105482"/>
    <lineage>
        <taxon>Eukaryota</taxon>
        <taxon>Fungi</taxon>
        <taxon>Dikarya</taxon>
        <taxon>Ascomycota</taxon>
        <taxon>Pezizomycotina</taxon>
        <taxon>Sordariomycetes</taxon>
        <taxon>Sordariomycetidae</taxon>
        <taxon>Diaporthales</taxon>
        <taxon>Diaporthaceae</taxon>
        <taxon>Diaporthe</taxon>
        <taxon>Diaporthe eres species complex</taxon>
    </lineage>
</organism>
<feature type="transmembrane region" description="Helical" evidence="2">
    <location>
        <begin position="163"/>
        <end position="181"/>
    </location>
</feature>
<feature type="transmembrane region" description="Helical" evidence="2">
    <location>
        <begin position="768"/>
        <end position="794"/>
    </location>
</feature>
<dbReference type="PANTHER" id="PTHR37544:SF3">
    <property type="entry name" value="SPRAY"/>
    <property type="match status" value="1"/>
</dbReference>
<name>A0ABR4EFU9_9PEZI</name>
<feature type="transmembrane region" description="Helical" evidence="2">
    <location>
        <begin position="1340"/>
        <end position="1363"/>
    </location>
</feature>
<evidence type="ECO:0000256" key="1">
    <source>
        <dbReference type="SAM" id="MobiDB-lite"/>
    </source>
</evidence>
<feature type="compositionally biased region" description="Polar residues" evidence="1">
    <location>
        <begin position="696"/>
        <end position="709"/>
    </location>
</feature>
<keyword evidence="2" id="KW-1133">Transmembrane helix</keyword>
<reference evidence="3 4" key="1">
    <citation type="submission" date="2024-03" db="EMBL/GenBank/DDBJ databases">
        <title>A high-quality draft genome sequence of Diaporthe vaccinii, a causative agent of upright dieback and viscid rot disease in cranberry plants.</title>
        <authorList>
            <person name="Sarrasin M."/>
            <person name="Lang B.F."/>
            <person name="Burger G."/>
        </authorList>
    </citation>
    <scope>NUCLEOTIDE SEQUENCE [LARGE SCALE GENOMIC DNA]</scope>
    <source>
        <strain evidence="3 4">IS7</strain>
    </source>
</reference>
<feature type="transmembrane region" description="Helical" evidence="2">
    <location>
        <begin position="118"/>
        <end position="143"/>
    </location>
</feature>
<feature type="transmembrane region" description="Helical" evidence="2">
    <location>
        <begin position="843"/>
        <end position="866"/>
    </location>
</feature>